<evidence type="ECO:0000256" key="2">
    <source>
        <dbReference type="ARBA" id="ARBA00022741"/>
    </source>
</evidence>
<evidence type="ECO:0000256" key="5">
    <source>
        <dbReference type="ARBA" id="ARBA00024227"/>
    </source>
</evidence>
<dbReference type="InterPro" id="IPR045864">
    <property type="entry name" value="aa-tRNA-synth_II/BPL/LPL"/>
</dbReference>
<reference evidence="8 9" key="1">
    <citation type="submission" date="2022-11" db="EMBL/GenBank/DDBJ databases">
        <title>Brucella sp. YY2X, whole genome shotgun sequencing project.</title>
        <authorList>
            <person name="Yang Y."/>
        </authorList>
    </citation>
    <scope>NUCLEOTIDE SEQUENCE [LARGE SCALE GENOMIC DNA]</scope>
    <source>
        <strain evidence="8 9">YY2X</strain>
    </source>
</reference>
<dbReference type="CDD" id="cd16442">
    <property type="entry name" value="BPL"/>
    <property type="match status" value="1"/>
</dbReference>
<dbReference type="PROSITE" id="PS51733">
    <property type="entry name" value="BPL_LPL_CATALYTIC"/>
    <property type="match status" value="1"/>
</dbReference>
<dbReference type="EMBL" id="JAPHAV010000001">
    <property type="protein sequence ID" value="MCX2696279.1"/>
    <property type="molecule type" value="Genomic_DNA"/>
</dbReference>
<proteinExistence type="predicted"/>
<comment type="catalytic activity">
    <reaction evidence="6">
        <text>biotin + L-lysyl-[protein] + ATP = N(6)-biotinyl-L-lysyl-[protein] + AMP + diphosphate + H(+)</text>
        <dbReference type="Rhea" id="RHEA:11756"/>
        <dbReference type="Rhea" id="RHEA-COMP:9752"/>
        <dbReference type="Rhea" id="RHEA-COMP:10505"/>
        <dbReference type="ChEBI" id="CHEBI:15378"/>
        <dbReference type="ChEBI" id="CHEBI:29969"/>
        <dbReference type="ChEBI" id="CHEBI:30616"/>
        <dbReference type="ChEBI" id="CHEBI:33019"/>
        <dbReference type="ChEBI" id="CHEBI:57586"/>
        <dbReference type="ChEBI" id="CHEBI:83144"/>
        <dbReference type="ChEBI" id="CHEBI:456215"/>
        <dbReference type="EC" id="6.3.4.15"/>
    </reaction>
</comment>
<evidence type="ECO:0000313" key="9">
    <source>
        <dbReference type="Proteomes" id="UP001301216"/>
    </source>
</evidence>
<dbReference type="RefSeq" id="WP_265983555.1">
    <property type="nucleotide sequence ID" value="NZ_JAPHAV010000001.1"/>
</dbReference>
<comment type="caution">
    <text evidence="8">The sequence shown here is derived from an EMBL/GenBank/DDBJ whole genome shotgun (WGS) entry which is preliminary data.</text>
</comment>
<keyword evidence="4" id="KW-0092">Biotin</keyword>
<dbReference type="PANTHER" id="PTHR12835">
    <property type="entry name" value="BIOTIN PROTEIN LIGASE"/>
    <property type="match status" value="1"/>
</dbReference>
<dbReference type="SUPFAM" id="SSF50037">
    <property type="entry name" value="C-terminal domain of transcriptional repressors"/>
    <property type="match status" value="1"/>
</dbReference>
<evidence type="ECO:0000256" key="1">
    <source>
        <dbReference type="ARBA" id="ARBA00022598"/>
    </source>
</evidence>
<dbReference type="InterPro" id="IPR003142">
    <property type="entry name" value="BPL_C"/>
</dbReference>
<keyword evidence="9" id="KW-1185">Reference proteome</keyword>
<dbReference type="Gene3D" id="3.30.930.10">
    <property type="entry name" value="Bira Bifunctional Protein, Domain 2"/>
    <property type="match status" value="1"/>
</dbReference>
<sequence length="276" mass="29230">MTINKAAGDGNGFTLAPAALADNYRLEFFPVVGSTNAEALDRATAGDAGRLWFVSPKQESGRGRRGRTWTAPEGNLAATLLLVDRFDPKIAATLGFVAGLALADAVDAVLPEAVASRVTVALKWPNDVLVDGAKLSGILLESTLLSDGRFGLAVGMGTNVVASPQGLPYPATSLRELGSQVDAATLFLALSDAWCHYHSIWNAGRGLNEIRLRWLKRAHGLGQPVMMQLNGRIVEGVFETIDSDCRLVIREDDGTRVPVTAGDVYFGTAASVKPVS</sequence>
<dbReference type="Proteomes" id="UP001301216">
    <property type="component" value="Unassembled WGS sequence"/>
</dbReference>
<dbReference type="EC" id="6.3.4.15" evidence="5"/>
<dbReference type="PANTHER" id="PTHR12835:SF5">
    <property type="entry name" value="BIOTIN--PROTEIN LIGASE"/>
    <property type="match status" value="1"/>
</dbReference>
<feature type="domain" description="BPL/LPL catalytic" evidence="7">
    <location>
        <begin position="27"/>
        <end position="202"/>
    </location>
</feature>
<protein>
    <recommendedName>
        <fullName evidence="5">biotin--[biotin carboxyl-carrier protein] ligase</fullName>
        <ecNumber evidence="5">6.3.4.15</ecNumber>
    </recommendedName>
</protein>
<evidence type="ECO:0000256" key="6">
    <source>
        <dbReference type="ARBA" id="ARBA00047846"/>
    </source>
</evidence>
<dbReference type="Pfam" id="PF03099">
    <property type="entry name" value="BPL_LplA_LipB"/>
    <property type="match status" value="1"/>
</dbReference>
<accession>A0ABT3QL03</accession>
<dbReference type="InterPro" id="IPR004143">
    <property type="entry name" value="BPL_LPL_catalytic"/>
</dbReference>
<keyword evidence="2" id="KW-0547">Nucleotide-binding</keyword>
<dbReference type="SUPFAM" id="SSF55681">
    <property type="entry name" value="Class II aaRS and biotin synthetases"/>
    <property type="match status" value="1"/>
</dbReference>
<evidence type="ECO:0000313" key="8">
    <source>
        <dbReference type="EMBL" id="MCX2696279.1"/>
    </source>
</evidence>
<dbReference type="Gene3D" id="2.30.30.100">
    <property type="match status" value="1"/>
</dbReference>
<dbReference type="Pfam" id="PF02237">
    <property type="entry name" value="BPL_C"/>
    <property type="match status" value="1"/>
</dbReference>
<dbReference type="InterPro" id="IPR004408">
    <property type="entry name" value="Biotin_CoA_COase_ligase"/>
</dbReference>
<dbReference type="GO" id="GO:0004077">
    <property type="term" value="F:biotin--[biotin carboxyl-carrier protein] ligase activity"/>
    <property type="evidence" value="ECO:0007669"/>
    <property type="project" value="UniProtKB-EC"/>
</dbReference>
<gene>
    <name evidence="8" type="ORF">OPR82_05750</name>
</gene>
<dbReference type="NCBIfam" id="TIGR00121">
    <property type="entry name" value="birA_ligase"/>
    <property type="match status" value="1"/>
</dbReference>
<evidence type="ECO:0000256" key="3">
    <source>
        <dbReference type="ARBA" id="ARBA00022840"/>
    </source>
</evidence>
<keyword evidence="1 8" id="KW-0436">Ligase</keyword>
<evidence type="ECO:0000256" key="4">
    <source>
        <dbReference type="ARBA" id="ARBA00023267"/>
    </source>
</evidence>
<dbReference type="InterPro" id="IPR008988">
    <property type="entry name" value="Transcriptional_repressor_C"/>
</dbReference>
<name>A0ABT3QL03_9HYPH</name>
<evidence type="ECO:0000259" key="7">
    <source>
        <dbReference type="PROSITE" id="PS51733"/>
    </source>
</evidence>
<keyword evidence="3" id="KW-0067">ATP-binding</keyword>
<organism evidence="8 9">
    <name type="scientific">Ochrobactrum chromiisoli</name>
    <dbReference type="NCBI Taxonomy" id="2993941"/>
    <lineage>
        <taxon>Bacteria</taxon>
        <taxon>Pseudomonadati</taxon>
        <taxon>Pseudomonadota</taxon>
        <taxon>Alphaproteobacteria</taxon>
        <taxon>Hyphomicrobiales</taxon>
        <taxon>Brucellaceae</taxon>
        <taxon>Brucella/Ochrobactrum group</taxon>
        <taxon>Ochrobactrum</taxon>
    </lineage>
</organism>